<keyword evidence="3" id="KW-1185">Reference proteome</keyword>
<evidence type="ECO:0000313" key="2">
    <source>
        <dbReference type="EMBL" id="RXN12814.1"/>
    </source>
</evidence>
<name>A0A498M165_LABRO</name>
<dbReference type="STRING" id="84645.A0A498M165"/>
<dbReference type="EMBL" id="QBIY01013025">
    <property type="protein sequence ID" value="RXN12814.1"/>
    <property type="molecule type" value="Genomic_DNA"/>
</dbReference>
<sequence length="291" mass="32165">MGGLSKEGSDGSGVLAEGQQEPQRTTRAGLEGWTSEAPAGQEPWRTTRAGLEGWTKRAPAHLESQQRDRELWIGSSNGLLLPGGDYDFELRLEKSFITAAAGCAQIPCAFTIPVRVYPVQKIWFRGSPEFPLSPPMVEEQANLMWPLRSPEHECSIILWDFSGHERIEEYGLMLKWGTNETHIYDERITVSYSTAHPQILNSSACSLQKVLLTCVCVSQGVPLPDIHWPLQSNADSNIVRTSDGHITVRSTYTMTVEDLTSISSPVCVSKNKLGQTKMTLPVNINKVKEAA</sequence>
<protein>
    <submittedName>
        <fullName evidence="2">Sialic acid-binding Ig-like lectin 6</fullName>
    </submittedName>
</protein>
<evidence type="ECO:0000313" key="3">
    <source>
        <dbReference type="Proteomes" id="UP000290572"/>
    </source>
</evidence>
<dbReference type="AlphaFoldDB" id="A0A498M165"/>
<evidence type="ECO:0000256" key="1">
    <source>
        <dbReference type="SAM" id="MobiDB-lite"/>
    </source>
</evidence>
<comment type="caution">
    <text evidence="2">The sequence shown here is derived from an EMBL/GenBank/DDBJ whole genome shotgun (WGS) entry which is preliminary data.</text>
</comment>
<keyword evidence="2" id="KW-0430">Lectin</keyword>
<proteinExistence type="predicted"/>
<dbReference type="GO" id="GO:0030246">
    <property type="term" value="F:carbohydrate binding"/>
    <property type="evidence" value="ECO:0007669"/>
    <property type="project" value="UniProtKB-KW"/>
</dbReference>
<dbReference type="InterPro" id="IPR013783">
    <property type="entry name" value="Ig-like_fold"/>
</dbReference>
<accession>A0A498M165</accession>
<gene>
    <name evidence="2" type="ORF">ROHU_029267</name>
</gene>
<dbReference type="Proteomes" id="UP000290572">
    <property type="component" value="Unassembled WGS sequence"/>
</dbReference>
<feature type="region of interest" description="Disordered" evidence="1">
    <location>
        <begin position="1"/>
        <end position="45"/>
    </location>
</feature>
<reference evidence="2 3" key="1">
    <citation type="submission" date="2018-03" db="EMBL/GenBank/DDBJ databases">
        <title>Draft genome sequence of Rohu Carp (Labeo rohita).</title>
        <authorList>
            <person name="Das P."/>
            <person name="Kushwaha B."/>
            <person name="Joshi C.G."/>
            <person name="Kumar D."/>
            <person name="Nagpure N.S."/>
            <person name="Sahoo L."/>
            <person name="Das S.P."/>
            <person name="Bit A."/>
            <person name="Patnaik S."/>
            <person name="Meher P.K."/>
            <person name="Jayasankar P."/>
            <person name="Koringa P.G."/>
            <person name="Patel N.V."/>
            <person name="Hinsu A.T."/>
            <person name="Kumar R."/>
            <person name="Pandey M."/>
            <person name="Agarwal S."/>
            <person name="Srivastava S."/>
            <person name="Singh M."/>
            <person name="Iquebal M.A."/>
            <person name="Jaiswal S."/>
            <person name="Angadi U.B."/>
            <person name="Kumar N."/>
            <person name="Raza M."/>
            <person name="Shah T.M."/>
            <person name="Rai A."/>
            <person name="Jena J.K."/>
        </authorList>
    </citation>
    <scope>NUCLEOTIDE SEQUENCE [LARGE SCALE GENOMIC DNA]</scope>
    <source>
        <strain evidence="2">DASCIFA01</strain>
        <tissue evidence="2">Testis</tissue>
    </source>
</reference>
<organism evidence="2 3">
    <name type="scientific">Labeo rohita</name>
    <name type="common">Indian major carp</name>
    <name type="synonym">Cyprinus rohita</name>
    <dbReference type="NCBI Taxonomy" id="84645"/>
    <lineage>
        <taxon>Eukaryota</taxon>
        <taxon>Metazoa</taxon>
        <taxon>Chordata</taxon>
        <taxon>Craniata</taxon>
        <taxon>Vertebrata</taxon>
        <taxon>Euteleostomi</taxon>
        <taxon>Actinopterygii</taxon>
        <taxon>Neopterygii</taxon>
        <taxon>Teleostei</taxon>
        <taxon>Ostariophysi</taxon>
        <taxon>Cypriniformes</taxon>
        <taxon>Cyprinidae</taxon>
        <taxon>Labeoninae</taxon>
        <taxon>Labeonini</taxon>
        <taxon>Labeo</taxon>
    </lineage>
</organism>
<dbReference type="Gene3D" id="2.60.40.10">
    <property type="entry name" value="Immunoglobulins"/>
    <property type="match status" value="1"/>
</dbReference>